<sequence length="26" mass="2695">MATGYWRSLTAATTATTNPGGRFCGC</sequence>
<evidence type="ECO:0000313" key="1">
    <source>
        <dbReference type="EMBL" id="MBW81909.1"/>
    </source>
</evidence>
<protein>
    <submittedName>
        <fullName evidence="1">Uncharacterized protein</fullName>
    </submittedName>
</protein>
<dbReference type="AlphaFoldDB" id="A0A2P2IL13"/>
<dbReference type="EMBL" id="GGEC01001426">
    <property type="protein sequence ID" value="MBW81909.1"/>
    <property type="molecule type" value="Transcribed_RNA"/>
</dbReference>
<reference evidence="1" key="1">
    <citation type="submission" date="2018-02" db="EMBL/GenBank/DDBJ databases">
        <title>Rhizophora mucronata_Transcriptome.</title>
        <authorList>
            <person name="Meera S.P."/>
            <person name="Sreeshan A."/>
            <person name="Augustine A."/>
        </authorList>
    </citation>
    <scope>NUCLEOTIDE SEQUENCE</scope>
    <source>
        <tissue evidence="1">Leaf</tissue>
    </source>
</reference>
<proteinExistence type="predicted"/>
<organism evidence="1">
    <name type="scientific">Rhizophora mucronata</name>
    <name type="common">Asiatic mangrove</name>
    <dbReference type="NCBI Taxonomy" id="61149"/>
    <lineage>
        <taxon>Eukaryota</taxon>
        <taxon>Viridiplantae</taxon>
        <taxon>Streptophyta</taxon>
        <taxon>Embryophyta</taxon>
        <taxon>Tracheophyta</taxon>
        <taxon>Spermatophyta</taxon>
        <taxon>Magnoliopsida</taxon>
        <taxon>eudicotyledons</taxon>
        <taxon>Gunneridae</taxon>
        <taxon>Pentapetalae</taxon>
        <taxon>rosids</taxon>
        <taxon>fabids</taxon>
        <taxon>Malpighiales</taxon>
        <taxon>Rhizophoraceae</taxon>
        <taxon>Rhizophora</taxon>
    </lineage>
</organism>
<accession>A0A2P2IL13</accession>
<name>A0A2P2IL13_RHIMU</name>